<comment type="caution">
    <text evidence="2">The sequence shown here is derived from an EMBL/GenBank/DDBJ whole genome shotgun (WGS) entry which is preliminary data.</text>
</comment>
<keyword evidence="1" id="KW-0732">Signal</keyword>
<keyword evidence="3" id="KW-1185">Reference proteome</keyword>
<protein>
    <recommendedName>
        <fullName evidence="4">Methylamine utilization protein</fullName>
    </recommendedName>
</protein>
<dbReference type="Proteomes" id="UP000646365">
    <property type="component" value="Unassembled WGS sequence"/>
</dbReference>
<reference evidence="2" key="2">
    <citation type="submission" date="2020-09" db="EMBL/GenBank/DDBJ databases">
        <authorList>
            <person name="Sun Q."/>
            <person name="Zhou Y."/>
        </authorList>
    </citation>
    <scope>NUCLEOTIDE SEQUENCE</scope>
    <source>
        <strain evidence="2">CGMCC 1.15725</strain>
    </source>
</reference>
<dbReference type="Gene3D" id="2.60.40.420">
    <property type="entry name" value="Cupredoxins - blue copper proteins"/>
    <property type="match status" value="1"/>
</dbReference>
<evidence type="ECO:0000313" key="3">
    <source>
        <dbReference type="Proteomes" id="UP000646365"/>
    </source>
</evidence>
<dbReference type="SUPFAM" id="SSF49503">
    <property type="entry name" value="Cupredoxins"/>
    <property type="match status" value="1"/>
</dbReference>
<gene>
    <name evidence="2" type="ORF">GCM10011611_31270</name>
</gene>
<dbReference type="EMBL" id="BMJQ01000007">
    <property type="protein sequence ID" value="GGF22925.1"/>
    <property type="molecule type" value="Genomic_DNA"/>
</dbReference>
<proteinExistence type="predicted"/>
<evidence type="ECO:0000256" key="1">
    <source>
        <dbReference type="SAM" id="SignalP"/>
    </source>
</evidence>
<sequence>MDDGWMNKDFGPVFLGLLILALMLAASPASAARVLARIADDHGKPVADAVVSLVPKDGAALPETPAPPALVSTIIDQRDETFVPYVVAVEKGGTVVFRNSDKTQHHVYSFSPVKQFEFMLSPGESSAPVVFDTVGIAAIGCNIHDFMTAFVYVADTPFVAQSDHDGRAEIADLPPGTYSVRIWHPLVRPSAKPPVQTLTVAAAGAELSATLALVAPPRRDLEHGLY</sequence>
<dbReference type="InterPro" id="IPR008972">
    <property type="entry name" value="Cupredoxin"/>
</dbReference>
<name>A0A8J2YW02_9PROT</name>
<evidence type="ECO:0008006" key="4">
    <source>
        <dbReference type="Google" id="ProtNLM"/>
    </source>
</evidence>
<accession>A0A8J2YW02</accession>
<reference evidence="2" key="1">
    <citation type="journal article" date="2014" name="Int. J. Syst. Evol. Microbiol.">
        <title>Complete genome sequence of Corynebacterium casei LMG S-19264T (=DSM 44701T), isolated from a smear-ripened cheese.</title>
        <authorList>
            <consortium name="US DOE Joint Genome Institute (JGI-PGF)"/>
            <person name="Walter F."/>
            <person name="Albersmeier A."/>
            <person name="Kalinowski J."/>
            <person name="Ruckert C."/>
        </authorList>
    </citation>
    <scope>NUCLEOTIDE SEQUENCE</scope>
    <source>
        <strain evidence="2">CGMCC 1.15725</strain>
    </source>
</reference>
<feature type="signal peptide" evidence="1">
    <location>
        <begin position="1"/>
        <end position="31"/>
    </location>
</feature>
<feature type="chain" id="PRO_5035249057" description="Methylamine utilization protein" evidence="1">
    <location>
        <begin position="32"/>
        <end position="226"/>
    </location>
</feature>
<dbReference type="AlphaFoldDB" id="A0A8J2YW02"/>
<evidence type="ECO:0000313" key="2">
    <source>
        <dbReference type="EMBL" id="GGF22925.1"/>
    </source>
</evidence>
<organism evidence="2 3">
    <name type="scientific">Aliidongia dinghuensis</name>
    <dbReference type="NCBI Taxonomy" id="1867774"/>
    <lineage>
        <taxon>Bacteria</taxon>
        <taxon>Pseudomonadati</taxon>
        <taxon>Pseudomonadota</taxon>
        <taxon>Alphaproteobacteria</taxon>
        <taxon>Rhodospirillales</taxon>
        <taxon>Dongiaceae</taxon>
        <taxon>Aliidongia</taxon>
    </lineage>
</organism>